<evidence type="ECO:0000256" key="4">
    <source>
        <dbReference type="ARBA" id="ARBA00022525"/>
    </source>
</evidence>
<dbReference type="AlphaFoldDB" id="A0AAV8SXQ7"/>
<feature type="chain" id="PRO_5043101976" description="S-protein homolog" evidence="6">
    <location>
        <begin position="20"/>
        <end position="138"/>
    </location>
</feature>
<organism evidence="7 8">
    <name type="scientific">Erythroxylum novogranatense</name>
    <dbReference type="NCBI Taxonomy" id="1862640"/>
    <lineage>
        <taxon>Eukaryota</taxon>
        <taxon>Viridiplantae</taxon>
        <taxon>Streptophyta</taxon>
        <taxon>Embryophyta</taxon>
        <taxon>Tracheophyta</taxon>
        <taxon>Spermatophyta</taxon>
        <taxon>Magnoliopsida</taxon>
        <taxon>eudicotyledons</taxon>
        <taxon>Gunneridae</taxon>
        <taxon>Pentapetalae</taxon>
        <taxon>rosids</taxon>
        <taxon>fabids</taxon>
        <taxon>Malpighiales</taxon>
        <taxon>Erythroxylaceae</taxon>
        <taxon>Erythroxylum</taxon>
    </lineage>
</organism>
<keyword evidence="4 6" id="KW-0964">Secreted</keyword>
<evidence type="ECO:0000256" key="5">
    <source>
        <dbReference type="ARBA" id="ARBA00022729"/>
    </source>
</evidence>
<dbReference type="InterPro" id="IPR010264">
    <property type="entry name" value="Self-incomp_S1"/>
</dbReference>
<evidence type="ECO:0000313" key="8">
    <source>
        <dbReference type="Proteomes" id="UP001159364"/>
    </source>
</evidence>
<evidence type="ECO:0000256" key="1">
    <source>
        <dbReference type="ARBA" id="ARBA00004613"/>
    </source>
</evidence>
<proteinExistence type="inferred from homology"/>
<accession>A0AAV8SXQ7</accession>
<dbReference type="Pfam" id="PF05938">
    <property type="entry name" value="Self-incomp_S1"/>
    <property type="match status" value="1"/>
</dbReference>
<dbReference type="PANTHER" id="PTHR31232:SF18">
    <property type="entry name" value="S-PROTEIN HOMOLOG"/>
    <property type="match status" value="1"/>
</dbReference>
<keyword evidence="8" id="KW-1185">Reference proteome</keyword>
<gene>
    <name evidence="7" type="ORF">K2173_006781</name>
</gene>
<comment type="similarity">
    <text evidence="2 6">Belongs to the plant self-incompatibility (S1) protein family.</text>
</comment>
<dbReference type="EMBL" id="JAIWQS010000007">
    <property type="protein sequence ID" value="KAJ8759261.1"/>
    <property type="molecule type" value="Genomic_DNA"/>
</dbReference>
<evidence type="ECO:0000256" key="2">
    <source>
        <dbReference type="ARBA" id="ARBA00005581"/>
    </source>
</evidence>
<reference evidence="7 8" key="1">
    <citation type="submission" date="2021-09" db="EMBL/GenBank/DDBJ databases">
        <title>Genomic insights and catalytic innovation underlie evolution of tropane alkaloids biosynthesis.</title>
        <authorList>
            <person name="Wang Y.-J."/>
            <person name="Tian T."/>
            <person name="Huang J.-P."/>
            <person name="Huang S.-X."/>
        </authorList>
    </citation>
    <scope>NUCLEOTIDE SEQUENCE [LARGE SCALE GENOMIC DNA]</scope>
    <source>
        <strain evidence="7">KIB-2018</strain>
        <tissue evidence="7">Leaf</tissue>
    </source>
</reference>
<comment type="caution">
    <text evidence="7">The sequence shown here is derived from an EMBL/GenBank/DDBJ whole genome shotgun (WGS) entry which is preliminary data.</text>
</comment>
<dbReference type="GO" id="GO:0005576">
    <property type="term" value="C:extracellular region"/>
    <property type="evidence" value="ECO:0007669"/>
    <property type="project" value="UniProtKB-SubCell"/>
</dbReference>
<dbReference type="Proteomes" id="UP001159364">
    <property type="component" value="Linkage Group LG07"/>
</dbReference>
<comment type="subcellular location">
    <subcellularLocation>
        <location evidence="1 6">Secreted</location>
    </subcellularLocation>
</comment>
<feature type="signal peptide" evidence="6">
    <location>
        <begin position="1"/>
        <end position="19"/>
    </location>
</feature>
<dbReference type="GO" id="GO:0060320">
    <property type="term" value="P:rejection of self pollen"/>
    <property type="evidence" value="ECO:0007669"/>
    <property type="project" value="UniProtKB-KW"/>
</dbReference>
<name>A0AAV8SXQ7_9ROSI</name>
<evidence type="ECO:0000256" key="6">
    <source>
        <dbReference type="RuleBase" id="RU367044"/>
    </source>
</evidence>
<keyword evidence="5 6" id="KW-0732">Signal</keyword>
<keyword evidence="3 6" id="KW-0713">Self-incompatibility</keyword>
<dbReference type="PANTHER" id="PTHR31232">
    <property type="match status" value="1"/>
</dbReference>
<sequence>MNLFCKFVLLFVLVTSVKSSLATSESGSGFGYTTVKIFNQMKDGSSLTVHCQSGDDDLGTHVVDVGRPYQFRFRVNFWGTTLFSCNAYWRGKIAGFNCFDAKRDGKRCKSQCVWKGSEDGIFGYPEGSPNPDLHYAWR</sequence>
<evidence type="ECO:0000313" key="7">
    <source>
        <dbReference type="EMBL" id="KAJ8759261.1"/>
    </source>
</evidence>
<protein>
    <recommendedName>
        <fullName evidence="6">S-protein homolog</fullName>
    </recommendedName>
</protein>
<evidence type="ECO:0000256" key="3">
    <source>
        <dbReference type="ARBA" id="ARBA00022471"/>
    </source>
</evidence>